<gene>
    <name evidence="2" type="ORF">DM48_1141</name>
</gene>
<organism evidence="2 3">
    <name type="scientific">Burkholderia gladioli</name>
    <name type="common">Pseudomonas marginata</name>
    <name type="synonym">Phytomonas marginata</name>
    <dbReference type="NCBI Taxonomy" id="28095"/>
    <lineage>
        <taxon>Bacteria</taxon>
        <taxon>Pseudomonadati</taxon>
        <taxon>Pseudomonadota</taxon>
        <taxon>Betaproteobacteria</taxon>
        <taxon>Burkholderiales</taxon>
        <taxon>Burkholderiaceae</taxon>
        <taxon>Burkholderia</taxon>
    </lineage>
</organism>
<comment type="caution">
    <text evidence="2">The sequence shown here is derived from an EMBL/GenBank/DDBJ whole genome shotgun (WGS) entry which is preliminary data.</text>
</comment>
<dbReference type="InterPro" id="IPR054597">
    <property type="entry name" value="FeeM_cat"/>
</dbReference>
<evidence type="ECO:0000313" key="3">
    <source>
        <dbReference type="Proteomes" id="UP000029590"/>
    </source>
</evidence>
<protein>
    <recommendedName>
        <fullName evidence="1">N-acyl amino acid synthase FeeM catalytic core domain-containing protein</fullName>
    </recommendedName>
</protein>
<dbReference type="Pfam" id="PF21926">
    <property type="entry name" value="FeeM"/>
    <property type="match status" value="1"/>
</dbReference>
<dbReference type="EMBL" id="JPGG01000016">
    <property type="protein sequence ID" value="KGC14589.1"/>
    <property type="molecule type" value="Genomic_DNA"/>
</dbReference>
<evidence type="ECO:0000313" key="2">
    <source>
        <dbReference type="EMBL" id="KGC14589.1"/>
    </source>
</evidence>
<dbReference type="SUPFAM" id="SSF55729">
    <property type="entry name" value="Acyl-CoA N-acyltransferases (Nat)"/>
    <property type="match status" value="1"/>
</dbReference>
<proteinExistence type="predicted"/>
<dbReference type="Gene3D" id="3.40.630.30">
    <property type="match status" value="1"/>
</dbReference>
<dbReference type="AlphaFoldDB" id="A0AAW3F0S2"/>
<feature type="domain" description="N-acyl amino acid synthase FeeM catalytic core" evidence="1">
    <location>
        <begin position="67"/>
        <end position="203"/>
    </location>
</feature>
<name>A0AAW3F0S2_BURGA</name>
<dbReference type="KEGG" id="bgo:BM43_6626"/>
<dbReference type="InterPro" id="IPR016181">
    <property type="entry name" value="Acyl_CoA_acyltransferase"/>
</dbReference>
<reference evidence="2 3" key="1">
    <citation type="submission" date="2014-04" db="EMBL/GenBank/DDBJ databases">
        <authorList>
            <person name="Bishop-Lilly K.A."/>
            <person name="Broomall S.M."/>
            <person name="Chain P.S."/>
            <person name="Chertkov O."/>
            <person name="Coyne S.R."/>
            <person name="Daligault H.E."/>
            <person name="Davenport K.W."/>
            <person name="Erkkila T."/>
            <person name="Frey K.G."/>
            <person name="Gibbons H.S."/>
            <person name="Gu W."/>
            <person name="Jaissle J."/>
            <person name="Johnson S.L."/>
            <person name="Koroleva G.I."/>
            <person name="Ladner J.T."/>
            <person name="Lo C.-C."/>
            <person name="Minogue T.D."/>
            <person name="Munk C."/>
            <person name="Palacios G.F."/>
            <person name="Redden C.L."/>
            <person name="Rosenzweig C.N."/>
            <person name="Scholz M.B."/>
            <person name="Teshima H."/>
            <person name="Xu Y."/>
        </authorList>
    </citation>
    <scope>NUCLEOTIDE SEQUENCE [LARGE SCALE GENOMIC DNA]</scope>
    <source>
        <strain evidence="3">gladioli</strain>
    </source>
</reference>
<accession>A0AAW3F0S2</accession>
<dbReference type="Proteomes" id="UP000029590">
    <property type="component" value="Unassembled WGS sequence"/>
</dbReference>
<evidence type="ECO:0000259" key="1">
    <source>
        <dbReference type="Pfam" id="PF21926"/>
    </source>
</evidence>
<sequence length="253" mass="28155">MDRVSPSLLAVEAPLQASLQIPHQIPLQIPLPAPIVPIADDAPLRSERLPFTIRAVRDEADLERVLAMRRAAYGRHTPEFAAGMTIEAGDRRDDTVLLLAESRLDREAIGTMPIQTNRHGPLPLEGSVALPDWLDGCRLAEATRLAVRGGMIGRAVKVALCKALFLHCRSAAIDWMVITARSPLDREYQAMLFEDVHGRPEFFPMAHVGGMPHRVLAKRVDAARRRWAEVRHPLYGYVFDTHHPDIDVSVPEA</sequence>